<dbReference type="NCBIfam" id="NF002060">
    <property type="entry name" value="PRK00892.1"/>
    <property type="match status" value="1"/>
</dbReference>
<keyword evidence="5 7" id="KW-0443">Lipid metabolism</keyword>
<comment type="subunit">
    <text evidence="7">Homotrimer.</text>
</comment>
<evidence type="ECO:0000313" key="9">
    <source>
        <dbReference type="EMBL" id="SIS45868.1"/>
    </source>
</evidence>
<dbReference type="OrthoDB" id="9784739at2"/>
<dbReference type="SUPFAM" id="SSF51161">
    <property type="entry name" value="Trimeric LpxA-like enzymes"/>
    <property type="match status" value="1"/>
</dbReference>
<dbReference type="Gene3D" id="3.40.1390.10">
    <property type="entry name" value="MurE/MurF, N-terminal domain"/>
    <property type="match status" value="1"/>
</dbReference>
<evidence type="ECO:0000259" key="8">
    <source>
        <dbReference type="Pfam" id="PF04613"/>
    </source>
</evidence>
<comment type="catalytic activity">
    <reaction evidence="7">
        <text>a UDP-3-O-[(3R)-3-hydroxyacyl]-alpha-D-glucosamine + a (3R)-hydroxyacyl-[ACP] = a UDP-2-N,3-O-bis[(3R)-3-hydroxyacyl]-alpha-D-glucosamine + holo-[ACP] + H(+)</text>
        <dbReference type="Rhea" id="RHEA:53836"/>
        <dbReference type="Rhea" id="RHEA-COMP:9685"/>
        <dbReference type="Rhea" id="RHEA-COMP:9945"/>
        <dbReference type="ChEBI" id="CHEBI:15378"/>
        <dbReference type="ChEBI" id="CHEBI:64479"/>
        <dbReference type="ChEBI" id="CHEBI:78827"/>
        <dbReference type="ChEBI" id="CHEBI:137740"/>
        <dbReference type="ChEBI" id="CHEBI:137748"/>
        <dbReference type="EC" id="2.3.1.191"/>
    </reaction>
</comment>
<dbReference type="InterPro" id="IPR018357">
    <property type="entry name" value="Hexapep_transf_CS"/>
</dbReference>
<dbReference type="HAMAP" id="MF_00523">
    <property type="entry name" value="LpxD"/>
    <property type="match status" value="1"/>
</dbReference>
<dbReference type="GO" id="GO:0016020">
    <property type="term" value="C:membrane"/>
    <property type="evidence" value="ECO:0007669"/>
    <property type="project" value="GOC"/>
</dbReference>
<dbReference type="EMBL" id="FTOE01000001">
    <property type="protein sequence ID" value="SIS45868.1"/>
    <property type="molecule type" value="Genomic_DNA"/>
</dbReference>
<keyword evidence="4 7" id="KW-0677">Repeat</keyword>
<dbReference type="GO" id="GO:0103118">
    <property type="term" value="F:UDP-3-O-[(3R)-3-hydroxyacyl]-glucosamine N-acyltransferase activity"/>
    <property type="evidence" value="ECO:0007669"/>
    <property type="project" value="UniProtKB-EC"/>
</dbReference>
<dbReference type="EC" id="2.3.1.191" evidence="7"/>
<proteinExistence type="inferred from homology"/>
<feature type="active site" description="Proton acceptor" evidence="7">
    <location>
        <position position="242"/>
    </location>
</feature>
<gene>
    <name evidence="7" type="primary">lpxD</name>
    <name evidence="9" type="ORF">SAMN05421760_101800</name>
</gene>
<dbReference type="Gene3D" id="2.160.10.10">
    <property type="entry name" value="Hexapeptide repeat proteins"/>
    <property type="match status" value="1"/>
</dbReference>
<dbReference type="InterPro" id="IPR011004">
    <property type="entry name" value="Trimer_LpxA-like_sf"/>
</dbReference>
<evidence type="ECO:0000256" key="7">
    <source>
        <dbReference type="HAMAP-Rule" id="MF_00523"/>
    </source>
</evidence>
<dbReference type="STRING" id="619304.SAMN05421760_101800"/>
<dbReference type="GO" id="GO:0009245">
    <property type="term" value="P:lipid A biosynthetic process"/>
    <property type="evidence" value="ECO:0007669"/>
    <property type="project" value="UniProtKB-UniRule"/>
</dbReference>
<dbReference type="Pfam" id="PF04613">
    <property type="entry name" value="LpxD"/>
    <property type="match status" value="1"/>
</dbReference>
<dbReference type="Proteomes" id="UP000185999">
    <property type="component" value="Unassembled WGS sequence"/>
</dbReference>
<keyword evidence="6 7" id="KW-0012">Acyltransferase</keyword>
<name>A0A1N7J934_9GAMM</name>
<reference evidence="10" key="1">
    <citation type="submission" date="2017-01" db="EMBL/GenBank/DDBJ databases">
        <authorList>
            <person name="Varghese N."/>
            <person name="Submissions S."/>
        </authorList>
    </citation>
    <scope>NUCLEOTIDE SEQUENCE [LARGE SCALE GENOMIC DNA]</scope>
    <source>
        <strain evidence="10">DSM 22306</strain>
    </source>
</reference>
<dbReference type="GO" id="GO:0016410">
    <property type="term" value="F:N-acyltransferase activity"/>
    <property type="evidence" value="ECO:0007669"/>
    <property type="project" value="InterPro"/>
</dbReference>
<dbReference type="InterPro" id="IPR020573">
    <property type="entry name" value="UDP_GlcNAc_AcTrfase_non-rep"/>
</dbReference>
<organism evidence="9 10">
    <name type="scientific">Neptunomonas antarctica</name>
    <dbReference type="NCBI Taxonomy" id="619304"/>
    <lineage>
        <taxon>Bacteria</taxon>
        <taxon>Pseudomonadati</taxon>
        <taxon>Pseudomonadota</taxon>
        <taxon>Gammaproteobacteria</taxon>
        <taxon>Oceanospirillales</taxon>
        <taxon>Oceanospirillaceae</taxon>
        <taxon>Neptunomonas</taxon>
    </lineage>
</organism>
<evidence type="ECO:0000313" key="10">
    <source>
        <dbReference type="Proteomes" id="UP000185999"/>
    </source>
</evidence>
<keyword evidence="2 7" id="KW-0441">Lipid A biosynthesis</keyword>
<dbReference type="CDD" id="cd03352">
    <property type="entry name" value="LbH_LpxD"/>
    <property type="match status" value="1"/>
</dbReference>
<dbReference type="PROSITE" id="PS00101">
    <property type="entry name" value="HEXAPEP_TRANSFERASES"/>
    <property type="match status" value="1"/>
</dbReference>
<protein>
    <recommendedName>
        <fullName evidence="7">UDP-3-O-acylglucosamine N-acyltransferase</fullName>
        <ecNumber evidence="7">2.3.1.191</ecNumber>
    </recommendedName>
</protein>
<evidence type="ECO:0000256" key="5">
    <source>
        <dbReference type="ARBA" id="ARBA00023098"/>
    </source>
</evidence>
<keyword evidence="10" id="KW-1185">Reference proteome</keyword>
<dbReference type="NCBIfam" id="TIGR01853">
    <property type="entry name" value="lipid_A_lpxD"/>
    <property type="match status" value="1"/>
</dbReference>
<sequence length="348" mass="36664">MQPVNSYSLVEIASLIKGQLIGNGELTINALNTLECAVAGQLAFLANTKYLPQLAKTKATAVLVKAEFAKDLPCVAIVVDDPYLAFARLSRIFDWRVQPSPGIHDSAHISASAIIDVAAVISAGVVVGDHVIIESGVFVGANTVIGNRCKVGKNTRLEASAVLYDNVCIGEGCLIHSSVILGSDGFGFAPTPDGWVKIHQLGGVRIGNDVEIGAGTTIDRGALDHTYIHDGVKLDNQIQIAHNVVIGEQTAIAGCTAVAGSTKIGRRCTIAGLSGIVGHLTIADNTHVTAMTLISKSVTQPGQVLSSGTGQDAHRNWKKNVIRFKQLNEMAKRISKLEQKADNFSSEG</sequence>
<evidence type="ECO:0000256" key="3">
    <source>
        <dbReference type="ARBA" id="ARBA00022679"/>
    </source>
</evidence>
<evidence type="ECO:0000256" key="4">
    <source>
        <dbReference type="ARBA" id="ARBA00022737"/>
    </source>
</evidence>
<dbReference type="InterPro" id="IPR007691">
    <property type="entry name" value="LpxD"/>
</dbReference>
<dbReference type="Gene3D" id="1.20.5.170">
    <property type="match status" value="1"/>
</dbReference>
<comment type="function">
    <text evidence="7">Catalyzes the N-acylation of UDP-3-O-acylglucosamine using 3-hydroxyacyl-ACP as the acyl donor. Is involved in the biosynthesis of lipid A, a phosphorylated glycolipid that anchors the lipopolysaccharide to the outer membrane of the cell.</text>
</comment>
<evidence type="ECO:0000256" key="2">
    <source>
        <dbReference type="ARBA" id="ARBA00022556"/>
    </source>
</evidence>
<comment type="similarity">
    <text evidence="7">Belongs to the transferase hexapeptide repeat family. LpxD subfamily.</text>
</comment>
<keyword evidence="3 7" id="KW-0808">Transferase</keyword>
<dbReference type="PANTHER" id="PTHR43378:SF2">
    <property type="entry name" value="UDP-3-O-ACYLGLUCOSAMINE N-ACYLTRANSFERASE 1, MITOCHONDRIAL-RELATED"/>
    <property type="match status" value="1"/>
</dbReference>
<evidence type="ECO:0000256" key="6">
    <source>
        <dbReference type="ARBA" id="ARBA00023315"/>
    </source>
</evidence>
<comment type="pathway">
    <text evidence="7">Bacterial outer membrane biogenesis; LPS lipid A biosynthesis.</text>
</comment>
<keyword evidence="1 7" id="KW-0444">Lipid biosynthesis</keyword>
<evidence type="ECO:0000256" key="1">
    <source>
        <dbReference type="ARBA" id="ARBA00022516"/>
    </source>
</evidence>
<dbReference type="PANTHER" id="PTHR43378">
    <property type="entry name" value="UDP-3-O-ACYLGLUCOSAMINE N-ACYLTRANSFERASE"/>
    <property type="match status" value="1"/>
</dbReference>
<dbReference type="AlphaFoldDB" id="A0A1N7J934"/>
<accession>A0A1N7J934</accession>
<dbReference type="UniPathway" id="UPA00973"/>
<feature type="domain" description="UDP-3-O-[3-hydroxymyristoyl] glucosamine N-acyltransferase non-repeat region" evidence="8">
    <location>
        <begin position="26"/>
        <end position="91"/>
    </location>
</feature>
<dbReference type="RefSeq" id="WP_054342953.1">
    <property type="nucleotide sequence ID" value="NZ_FTOE01000001.1"/>
</dbReference>